<evidence type="ECO:0000313" key="1">
    <source>
        <dbReference type="EMBL" id="GAA0209785.1"/>
    </source>
</evidence>
<comment type="caution">
    <text evidence="1">The sequence shown here is derived from an EMBL/GenBank/DDBJ whole genome shotgun (WGS) entry which is preliminary data.</text>
</comment>
<evidence type="ECO:0000313" key="2">
    <source>
        <dbReference type="Proteomes" id="UP001501221"/>
    </source>
</evidence>
<protein>
    <recommendedName>
        <fullName evidence="3">Phage protein</fullName>
    </recommendedName>
</protein>
<organism evidence="1 2">
    <name type="scientific">Kangiella japonica</name>
    <dbReference type="NCBI Taxonomy" id="647384"/>
    <lineage>
        <taxon>Bacteria</taxon>
        <taxon>Pseudomonadati</taxon>
        <taxon>Pseudomonadota</taxon>
        <taxon>Gammaproteobacteria</taxon>
        <taxon>Kangiellales</taxon>
        <taxon>Kangiellaceae</taxon>
        <taxon>Kangiella</taxon>
    </lineage>
</organism>
<reference evidence="1 2" key="1">
    <citation type="journal article" date="2019" name="Int. J. Syst. Evol. Microbiol.">
        <title>The Global Catalogue of Microorganisms (GCM) 10K type strain sequencing project: providing services to taxonomists for standard genome sequencing and annotation.</title>
        <authorList>
            <consortium name="The Broad Institute Genomics Platform"/>
            <consortium name="The Broad Institute Genome Sequencing Center for Infectious Disease"/>
            <person name="Wu L."/>
            <person name="Ma J."/>
        </authorList>
    </citation>
    <scope>NUCLEOTIDE SEQUENCE [LARGE SCALE GENOMIC DNA]</scope>
    <source>
        <strain evidence="1 2">JCM 16211</strain>
    </source>
</reference>
<name>A0ABN0T276_9GAMM</name>
<evidence type="ECO:0008006" key="3">
    <source>
        <dbReference type="Google" id="ProtNLM"/>
    </source>
</evidence>
<gene>
    <name evidence="1" type="ORF">GCM10009123_16490</name>
</gene>
<sequence length="141" mass="15624">MNTLNINPEVINNKAVLVIVDAYQQSGTSKTVAEYAAAREGLCPKVEDYLKEKYEVDKYGIIDIQVDFASEIIGVLEQRAEKILNRSDDLTYEFTCWLTGGYEEGASEMHDALLGAFKGDMAPVDKALEIYLASSVAKKYA</sequence>
<dbReference type="RefSeq" id="WP_343989099.1">
    <property type="nucleotide sequence ID" value="NZ_BAAAFM010000003.1"/>
</dbReference>
<dbReference type="Proteomes" id="UP001501221">
    <property type="component" value="Unassembled WGS sequence"/>
</dbReference>
<keyword evidence="2" id="KW-1185">Reference proteome</keyword>
<proteinExistence type="predicted"/>
<accession>A0ABN0T276</accession>
<dbReference type="EMBL" id="BAAAFM010000003">
    <property type="protein sequence ID" value="GAA0209785.1"/>
    <property type="molecule type" value="Genomic_DNA"/>
</dbReference>